<reference evidence="2" key="2">
    <citation type="submission" date="2015-01" db="EMBL/GenBank/DDBJ databases">
        <title>Evolutionary Origins and Diversification of the Mycorrhizal Mutualists.</title>
        <authorList>
            <consortium name="DOE Joint Genome Institute"/>
            <consortium name="Mycorrhizal Genomics Consortium"/>
            <person name="Kohler A."/>
            <person name="Kuo A."/>
            <person name="Nagy L.G."/>
            <person name="Floudas D."/>
            <person name="Copeland A."/>
            <person name="Barry K.W."/>
            <person name="Cichocki N."/>
            <person name="Veneault-Fourrey C."/>
            <person name="LaButti K."/>
            <person name="Lindquist E.A."/>
            <person name="Lipzen A."/>
            <person name="Lundell T."/>
            <person name="Morin E."/>
            <person name="Murat C."/>
            <person name="Riley R."/>
            <person name="Ohm R."/>
            <person name="Sun H."/>
            <person name="Tunlid A."/>
            <person name="Henrissat B."/>
            <person name="Grigoriev I.V."/>
            <person name="Hibbett D.S."/>
            <person name="Martin F."/>
        </authorList>
    </citation>
    <scope>NUCLEOTIDE SEQUENCE [LARGE SCALE GENOMIC DNA]</scope>
    <source>
        <strain evidence="2">ATCC 200175</strain>
    </source>
</reference>
<reference evidence="1 2" key="1">
    <citation type="submission" date="2014-06" db="EMBL/GenBank/DDBJ databases">
        <authorList>
            <consortium name="DOE Joint Genome Institute"/>
            <person name="Kuo A."/>
            <person name="Kohler A."/>
            <person name="Nagy L.G."/>
            <person name="Floudas D."/>
            <person name="Copeland A."/>
            <person name="Barry K.W."/>
            <person name="Cichocki N."/>
            <person name="Veneault-Fourrey C."/>
            <person name="LaButti K."/>
            <person name="Lindquist E.A."/>
            <person name="Lipzen A."/>
            <person name="Lundell T."/>
            <person name="Morin E."/>
            <person name="Murat C."/>
            <person name="Sun H."/>
            <person name="Tunlid A."/>
            <person name="Henrissat B."/>
            <person name="Grigoriev I.V."/>
            <person name="Hibbett D.S."/>
            <person name="Martin F."/>
            <person name="Nordberg H.P."/>
            <person name="Cantor M.N."/>
            <person name="Hua S.X."/>
        </authorList>
    </citation>
    <scope>NUCLEOTIDE SEQUENCE [LARGE SCALE GENOMIC DNA]</scope>
    <source>
        <strain evidence="1 2">ATCC 200175</strain>
    </source>
</reference>
<accession>A0A0C9T6Q1</accession>
<protein>
    <submittedName>
        <fullName evidence="1">Uncharacterized protein</fullName>
    </submittedName>
</protein>
<evidence type="ECO:0000313" key="1">
    <source>
        <dbReference type="EMBL" id="KIJ06943.1"/>
    </source>
</evidence>
<name>A0A0C9T6Q1_PAXIN</name>
<dbReference type="Proteomes" id="UP000053647">
    <property type="component" value="Unassembled WGS sequence"/>
</dbReference>
<proteinExistence type="predicted"/>
<evidence type="ECO:0000313" key="2">
    <source>
        <dbReference type="Proteomes" id="UP000053647"/>
    </source>
</evidence>
<organism evidence="1 2">
    <name type="scientific">Paxillus involutus ATCC 200175</name>
    <dbReference type="NCBI Taxonomy" id="664439"/>
    <lineage>
        <taxon>Eukaryota</taxon>
        <taxon>Fungi</taxon>
        <taxon>Dikarya</taxon>
        <taxon>Basidiomycota</taxon>
        <taxon>Agaricomycotina</taxon>
        <taxon>Agaricomycetes</taxon>
        <taxon>Agaricomycetidae</taxon>
        <taxon>Boletales</taxon>
        <taxon>Paxilineae</taxon>
        <taxon>Paxillaceae</taxon>
        <taxon>Paxillus</taxon>
    </lineage>
</organism>
<sequence length="89" mass="9541">TAVSAKGRLPFVPLLDPHIIVAPTNIEFGEVFGSLEFIDQLGNKGKWISIFECDGIKSSIILYGSKLAVLLFYKEKGGSKWGLGGANAT</sequence>
<dbReference type="EMBL" id="KN820087">
    <property type="protein sequence ID" value="KIJ06943.1"/>
    <property type="molecule type" value="Genomic_DNA"/>
</dbReference>
<dbReference type="HOGENOM" id="CLU_146177_2_0_1"/>
<keyword evidence="2" id="KW-1185">Reference proteome</keyword>
<dbReference type="OrthoDB" id="2693386at2759"/>
<feature type="non-terminal residue" evidence="1">
    <location>
        <position position="1"/>
    </location>
</feature>
<gene>
    <name evidence="1" type="ORF">PAXINDRAFT_91228</name>
</gene>
<dbReference type="AlphaFoldDB" id="A0A0C9T6Q1"/>